<dbReference type="STRING" id="824.CGRAC_1447"/>
<reference evidence="1 2" key="1">
    <citation type="submission" date="2009-07" db="EMBL/GenBank/DDBJ databases">
        <authorList>
            <person name="Madupu R."/>
            <person name="Sebastian Y."/>
            <person name="Durkin A.S."/>
            <person name="Torralba M."/>
            <person name="Methe B."/>
            <person name="Sutton G.G."/>
            <person name="Strausberg R.L."/>
            <person name="Nelson K.E."/>
        </authorList>
    </citation>
    <scope>NUCLEOTIDE SEQUENCE [LARGE SCALE GENOMIC DNA]</scope>
    <source>
        <strain evidence="1 2">RM3268</strain>
    </source>
</reference>
<dbReference type="SUPFAM" id="SSF52540">
    <property type="entry name" value="P-loop containing nucleoside triphosphate hydrolases"/>
    <property type="match status" value="1"/>
</dbReference>
<accession>C8PLF8</accession>
<dbReference type="AlphaFoldDB" id="C8PLF8"/>
<name>C8PLF8_9BACT</name>
<gene>
    <name evidence="1" type="ORF">CAMGR0001_1967</name>
</gene>
<dbReference type="OrthoDB" id="9781180at2"/>
<sequence length="188" mass="21408">MIISIARQTGAGGRETARKLAERLGYTYLAKADLLRKADELGCFEQMYEFYNEMPVNTLLQAISHNELANEQKRDRIVAIYEKIVSGGNVIVLGRCAGFFLRGHPDLLTVFLRASDEFKLARLEKEGHTDAREYMENSDAGRMSFHQYYTNQVWGASANYNICIDTSYCGIDNAVNIIEYLVKHHIEK</sequence>
<dbReference type="RefSeq" id="WP_005873246.1">
    <property type="nucleotide sequence ID" value="NZ_ACYG01000032.1"/>
</dbReference>
<organism evidence="1 2">
    <name type="scientific">Campylobacter gracilis RM3268</name>
    <dbReference type="NCBI Taxonomy" id="553220"/>
    <lineage>
        <taxon>Bacteria</taxon>
        <taxon>Pseudomonadati</taxon>
        <taxon>Campylobacterota</taxon>
        <taxon>Epsilonproteobacteria</taxon>
        <taxon>Campylobacterales</taxon>
        <taxon>Campylobacteraceae</taxon>
        <taxon>Campylobacter</taxon>
    </lineage>
</organism>
<dbReference type="Gene3D" id="3.40.50.300">
    <property type="entry name" value="P-loop containing nucleotide triphosphate hydrolases"/>
    <property type="match status" value="1"/>
</dbReference>
<keyword evidence="2" id="KW-1185">Reference proteome</keyword>
<dbReference type="eggNOG" id="COG1102">
    <property type="taxonomic scope" value="Bacteria"/>
</dbReference>
<comment type="caution">
    <text evidence="1">The sequence shown here is derived from an EMBL/GenBank/DDBJ whole genome shotgun (WGS) entry which is preliminary data.</text>
</comment>
<protein>
    <recommendedName>
        <fullName evidence="3">Cytidylate kinase</fullName>
    </recommendedName>
</protein>
<evidence type="ECO:0000313" key="1">
    <source>
        <dbReference type="EMBL" id="EEV16270.1"/>
    </source>
</evidence>
<proteinExistence type="predicted"/>
<evidence type="ECO:0000313" key="2">
    <source>
        <dbReference type="Proteomes" id="UP000005709"/>
    </source>
</evidence>
<dbReference type="InterPro" id="IPR027417">
    <property type="entry name" value="P-loop_NTPase"/>
</dbReference>
<dbReference type="Proteomes" id="UP000005709">
    <property type="component" value="Unassembled WGS sequence"/>
</dbReference>
<dbReference type="EMBL" id="ACYG01000032">
    <property type="protein sequence ID" value="EEV16270.1"/>
    <property type="molecule type" value="Genomic_DNA"/>
</dbReference>
<dbReference type="Pfam" id="PF13189">
    <property type="entry name" value="Cytidylate_kin2"/>
    <property type="match status" value="1"/>
</dbReference>
<evidence type="ECO:0008006" key="3">
    <source>
        <dbReference type="Google" id="ProtNLM"/>
    </source>
</evidence>